<name>A0A2Z6QYX0_9GLOM</name>
<dbReference type="AlphaFoldDB" id="A0A2Z6QYX0"/>
<dbReference type="Pfam" id="PF04263">
    <property type="entry name" value="TPK_catalytic"/>
    <property type="match status" value="1"/>
</dbReference>
<dbReference type="Pfam" id="PF04265">
    <property type="entry name" value="TPK_B1_binding"/>
    <property type="match status" value="1"/>
</dbReference>
<dbReference type="UniPathway" id="UPA00060">
    <property type="reaction ID" value="UER00597"/>
</dbReference>
<dbReference type="Proteomes" id="UP000247702">
    <property type="component" value="Unassembled WGS sequence"/>
</dbReference>
<dbReference type="GO" id="GO:0004788">
    <property type="term" value="F:thiamine diphosphokinase activity"/>
    <property type="evidence" value="ECO:0007669"/>
    <property type="project" value="UniProtKB-UniRule"/>
</dbReference>
<evidence type="ECO:0000313" key="10">
    <source>
        <dbReference type="EMBL" id="GES96493.1"/>
    </source>
</evidence>
<dbReference type="FunFam" id="3.40.50.10240:FF:000006">
    <property type="entry name" value="Thiamin pyrophosphokinase 1"/>
    <property type="match status" value="1"/>
</dbReference>
<keyword evidence="11" id="KW-1185">Reference proteome</keyword>
<proteinExistence type="inferred from homology"/>
<keyword evidence="5 7" id="KW-0418">Kinase</keyword>
<evidence type="ECO:0000256" key="4">
    <source>
        <dbReference type="ARBA" id="ARBA00022741"/>
    </source>
</evidence>
<dbReference type="SUPFAM" id="SSF63862">
    <property type="entry name" value="Thiamin pyrophosphokinase, substrate-binding domain"/>
    <property type="match status" value="1"/>
</dbReference>
<dbReference type="GO" id="GO:0009229">
    <property type="term" value="P:thiamine diphosphate biosynthetic process"/>
    <property type="evidence" value="ECO:0007669"/>
    <property type="project" value="UniProtKB-UniRule"/>
</dbReference>
<dbReference type="InterPro" id="IPR036371">
    <property type="entry name" value="TPK_B1-bd_sf"/>
</dbReference>
<dbReference type="Gene3D" id="2.60.120.320">
    <property type="entry name" value="Thiamin pyrophosphokinase, thiamin-binding domain"/>
    <property type="match status" value="1"/>
</dbReference>
<dbReference type="OrthoDB" id="25149at2759"/>
<reference evidence="9 11" key="1">
    <citation type="submission" date="2017-11" db="EMBL/GenBank/DDBJ databases">
        <title>The genome of Rhizophagus clarus HR1 reveals common genetic basis of auxotrophy among arbuscular mycorrhizal fungi.</title>
        <authorList>
            <person name="Kobayashi Y."/>
        </authorList>
    </citation>
    <scope>NUCLEOTIDE SEQUENCE [LARGE SCALE GENOMIC DNA]</scope>
    <source>
        <strain evidence="9 11">HR1</strain>
    </source>
</reference>
<dbReference type="NCBIfam" id="TIGR01378">
    <property type="entry name" value="thi_PPkinase"/>
    <property type="match status" value="1"/>
</dbReference>
<dbReference type="InterPro" id="IPR006282">
    <property type="entry name" value="Thi_PPkinase"/>
</dbReference>
<comment type="pathway">
    <text evidence="1 7">Cofactor biosynthesis; thiamine diphosphate biosynthesis; thiamine diphosphate from thiamine: step 1/1.</text>
</comment>
<comment type="catalytic activity">
    <reaction evidence="7">
        <text>thiamine + ATP = thiamine diphosphate + AMP + H(+)</text>
        <dbReference type="Rhea" id="RHEA:11576"/>
        <dbReference type="ChEBI" id="CHEBI:15378"/>
        <dbReference type="ChEBI" id="CHEBI:18385"/>
        <dbReference type="ChEBI" id="CHEBI:30616"/>
        <dbReference type="ChEBI" id="CHEBI:58937"/>
        <dbReference type="ChEBI" id="CHEBI:456215"/>
    </reaction>
</comment>
<dbReference type="STRING" id="94130.A0A2Z6QYX0"/>
<dbReference type="Proteomes" id="UP000615446">
    <property type="component" value="Unassembled WGS sequence"/>
</dbReference>
<evidence type="ECO:0000259" key="8">
    <source>
        <dbReference type="SMART" id="SM00983"/>
    </source>
</evidence>
<dbReference type="EC" id="2.7.6.2" evidence="7"/>
<evidence type="ECO:0000256" key="5">
    <source>
        <dbReference type="ARBA" id="ARBA00022777"/>
    </source>
</evidence>
<evidence type="ECO:0000256" key="6">
    <source>
        <dbReference type="ARBA" id="ARBA00022840"/>
    </source>
</evidence>
<comment type="caution">
    <text evidence="9">The sequence shown here is derived from an EMBL/GenBank/DDBJ whole genome shotgun (WGS) entry which is preliminary data.</text>
</comment>
<evidence type="ECO:0000313" key="9">
    <source>
        <dbReference type="EMBL" id="GBB90504.1"/>
    </source>
</evidence>
<dbReference type="InterPro" id="IPR016966">
    <property type="entry name" value="Thiamin_pyrophosphokinase_euk"/>
</dbReference>
<dbReference type="SMART" id="SM00983">
    <property type="entry name" value="TPK_B1_binding"/>
    <property type="match status" value="1"/>
</dbReference>
<sequence length="250" mass="28892">MELVTFNWNFTEFLSKKDHFKGSPYILIILNQPIQYPNNIFHTLWENAYLRICADGGANQLYDKFEGKYIPNYIRGDLDSLRDDVHQFFFLKGTEVQHVSEQDSTDFMKCIDLISIKEEKEEVENSSKYNVLAIGAFGGRFDQTMSNIHYLYKLKDERKIYLLSDKNMTFLLDKGKHNIFCDREIEGPACGILPIGVQRAILTTTGLKWNMTNVTTSFGVMISTSNILINDVITIETDVPVIWTVELQFK</sequence>
<comment type="similarity">
    <text evidence="2 7">Belongs to the thiamine pyrophosphokinase family.</text>
</comment>
<dbReference type="EMBL" id="BEXD01000835">
    <property type="protein sequence ID" value="GBB90504.1"/>
    <property type="molecule type" value="Genomic_DNA"/>
</dbReference>
<dbReference type="GO" id="GO:0016301">
    <property type="term" value="F:kinase activity"/>
    <property type="evidence" value="ECO:0007669"/>
    <property type="project" value="UniProtKB-UniRule"/>
</dbReference>
<dbReference type="EMBL" id="BLAL01000252">
    <property type="protein sequence ID" value="GES96493.1"/>
    <property type="molecule type" value="Genomic_DNA"/>
</dbReference>
<evidence type="ECO:0000256" key="3">
    <source>
        <dbReference type="ARBA" id="ARBA00022679"/>
    </source>
</evidence>
<gene>
    <name evidence="10" type="ORF">RCL2_002312200</name>
    <name evidence="9" type="ORF">RclHR1_01750003</name>
</gene>
<feature type="domain" description="Thiamin pyrophosphokinase thiamin-binding" evidence="8">
    <location>
        <begin position="175"/>
        <end position="241"/>
    </location>
</feature>
<keyword evidence="6 7" id="KW-0067">ATP-binding</keyword>
<reference evidence="10" key="2">
    <citation type="submission" date="2019-10" db="EMBL/GenBank/DDBJ databases">
        <title>Conservation and host-specific expression of non-tandemly repeated heterogenous ribosome RNA gene in arbuscular mycorrhizal fungi.</title>
        <authorList>
            <person name="Maeda T."/>
            <person name="Kobayashi Y."/>
            <person name="Nakagawa T."/>
            <person name="Ezawa T."/>
            <person name="Yamaguchi K."/>
            <person name="Bino T."/>
            <person name="Nishimoto Y."/>
            <person name="Shigenobu S."/>
            <person name="Kawaguchi M."/>
        </authorList>
    </citation>
    <scope>NUCLEOTIDE SEQUENCE</scope>
    <source>
        <strain evidence="10">HR1</strain>
    </source>
</reference>
<evidence type="ECO:0000313" key="11">
    <source>
        <dbReference type="Proteomes" id="UP000247702"/>
    </source>
</evidence>
<keyword evidence="3 7" id="KW-0808">Transferase</keyword>
<dbReference type="PANTHER" id="PTHR13622">
    <property type="entry name" value="THIAMIN PYROPHOSPHOKINASE"/>
    <property type="match status" value="1"/>
</dbReference>
<organism evidence="9 11">
    <name type="scientific">Rhizophagus clarus</name>
    <dbReference type="NCBI Taxonomy" id="94130"/>
    <lineage>
        <taxon>Eukaryota</taxon>
        <taxon>Fungi</taxon>
        <taxon>Fungi incertae sedis</taxon>
        <taxon>Mucoromycota</taxon>
        <taxon>Glomeromycotina</taxon>
        <taxon>Glomeromycetes</taxon>
        <taxon>Glomerales</taxon>
        <taxon>Glomeraceae</taxon>
        <taxon>Rhizophagus</taxon>
    </lineage>
</organism>
<protein>
    <recommendedName>
        <fullName evidence="7">Thiamine pyrophosphokinase</fullName>
        <ecNumber evidence="7">2.7.6.2</ecNumber>
    </recommendedName>
</protein>
<keyword evidence="4 7" id="KW-0547">Nucleotide-binding</keyword>
<dbReference type="InterPro" id="IPR007371">
    <property type="entry name" value="TPK_catalytic"/>
</dbReference>
<dbReference type="GO" id="GO:0005524">
    <property type="term" value="F:ATP binding"/>
    <property type="evidence" value="ECO:0007669"/>
    <property type="project" value="UniProtKB-UniRule"/>
</dbReference>
<dbReference type="CDD" id="cd07995">
    <property type="entry name" value="TPK"/>
    <property type="match status" value="1"/>
</dbReference>
<evidence type="ECO:0000256" key="7">
    <source>
        <dbReference type="PIRNR" id="PIRNR031057"/>
    </source>
</evidence>
<dbReference type="InterPro" id="IPR036759">
    <property type="entry name" value="TPK_catalytic_sf"/>
</dbReference>
<evidence type="ECO:0000256" key="1">
    <source>
        <dbReference type="ARBA" id="ARBA00005078"/>
    </source>
</evidence>
<dbReference type="Gene3D" id="3.40.50.10240">
    <property type="entry name" value="Thiamin pyrophosphokinase, catalytic domain"/>
    <property type="match status" value="1"/>
</dbReference>
<dbReference type="PANTHER" id="PTHR13622:SF8">
    <property type="entry name" value="THIAMIN PYROPHOSPHOKINASE 1"/>
    <property type="match status" value="1"/>
</dbReference>
<dbReference type="GO" id="GO:0006772">
    <property type="term" value="P:thiamine metabolic process"/>
    <property type="evidence" value="ECO:0007669"/>
    <property type="project" value="InterPro"/>
</dbReference>
<dbReference type="InterPro" id="IPR007373">
    <property type="entry name" value="Thiamin_PyroPKinase_B1-bd"/>
</dbReference>
<accession>A0A2Z6QYX0</accession>
<evidence type="ECO:0000256" key="2">
    <source>
        <dbReference type="ARBA" id="ARBA00006785"/>
    </source>
</evidence>
<dbReference type="GO" id="GO:0030975">
    <property type="term" value="F:thiamine binding"/>
    <property type="evidence" value="ECO:0007669"/>
    <property type="project" value="UniProtKB-UniRule"/>
</dbReference>
<dbReference type="PIRSF" id="PIRSF031057">
    <property type="entry name" value="Thiamin_pyrophosphokinase"/>
    <property type="match status" value="1"/>
</dbReference>
<dbReference type="SUPFAM" id="SSF63999">
    <property type="entry name" value="Thiamin pyrophosphokinase, catalytic domain"/>
    <property type="match status" value="1"/>
</dbReference>
<dbReference type="FunFam" id="2.60.120.320:FF:000001">
    <property type="entry name" value="Thiamine pyrophosphokinase"/>
    <property type="match status" value="1"/>
</dbReference>